<accession>A0ABM7P7N2</accession>
<evidence type="ECO:0000256" key="1">
    <source>
        <dbReference type="SAM" id="Phobius"/>
    </source>
</evidence>
<protein>
    <submittedName>
        <fullName evidence="2">Uncharacterized protein</fullName>
    </submittedName>
</protein>
<dbReference type="EMBL" id="AP024485">
    <property type="protein sequence ID" value="BCS88998.1"/>
    <property type="molecule type" value="Genomic_DNA"/>
</dbReference>
<keyword evidence="1" id="KW-0812">Transmembrane</keyword>
<gene>
    <name evidence="2" type="ORF">PSDVSF_22400</name>
</gene>
<name>A0ABM7P7N2_9BACT</name>
<keyword evidence="3" id="KW-1185">Reference proteome</keyword>
<dbReference type="Gene3D" id="3.40.50.2300">
    <property type="match status" value="2"/>
</dbReference>
<evidence type="ECO:0000313" key="2">
    <source>
        <dbReference type="EMBL" id="BCS88998.1"/>
    </source>
</evidence>
<dbReference type="Proteomes" id="UP001053296">
    <property type="component" value="Chromosome"/>
</dbReference>
<keyword evidence="1" id="KW-0472">Membrane</keyword>
<keyword evidence="1" id="KW-1133">Transmembrane helix</keyword>
<proteinExistence type="predicted"/>
<reference evidence="2" key="1">
    <citation type="journal article" date="2022" name="Arch. Microbiol.">
        <title>Pseudodesulfovibrio sediminis sp. nov., a mesophilic and neutrophilic sulfate-reducing bacterium isolated from sediment of a brackish lake.</title>
        <authorList>
            <person name="Takahashi A."/>
            <person name="Kojima H."/>
            <person name="Watanabe M."/>
            <person name="Fukui M."/>
        </authorList>
    </citation>
    <scope>NUCLEOTIDE SEQUENCE</scope>
    <source>
        <strain evidence="2">SF6</strain>
    </source>
</reference>
<evidence type="ECO:0000313" key="3">
    <source>
        <dbReference type="Proteomes" id="UP001053296"/>
    </source>
</evidence>
<organism evidence="2 3">
    <name type="scientific">Pseudodesulfovibrio sediminis</name>
    <dbReference type="NCBI Taxonomy" id="2810563"/>
    <lineage>
        <taxon>Bacteria</taxon>
        <taxon>Pseudomonadati</taxon>
        <taxon>Thermodesulfobacteriota</taxon>
        <taxon>Desulfovibrionia</taxon>
        <taxon>Desulfovibrionales</taxon>
        <taxon>Desulfovibrionaceae</taxon>
    </lineage>
</organism>
<sequence length="332" mass="35428">MILHSEALPTQWTHNIESGLSNTLGNETSIRQEFLGGDTLDEDHFEEVFEQLAQKPPSSPLAVVANGETAFAFARKFGEDLFPGVPVIFCSMDWPDPTVLNQCGPCTGVPLKQDIAANLELIFTLKPDTRLVVVISDDQRRTLRATTDSAMKPYMDRAQILFPGYEPGDNAGLSLAIMGDVLASVPEAGVVLFLGYTEDGQGNMVENQQIVSLIERRSVSPVFLITDTLLGSGAVGGVVVSGTAVGRKVADIILDIRSGQAVNEMLPEPVPTEVVLDGTALARFGMTAIPGACVVNAPEQAPDEQGLSASWIALAALAFLGCLLLAGRRYMK</sequence>
<feature type="transmembrane region" description="Helical" evidence="1">
    <location>
        <begin position="308"/>
        <end position="326"/>
    </location>
</feature>